<dbReference type="AlphaFoldDB" id="A0AA40KJ41"/>
<feature type="compositionally biased region" description="Basic and acidic residues" evidence="1">
    <location>
        <begin position="118"/>
        <end position="155"/>
    </location>
</feature>
<keyword evidence="3" id="KW-1185">Reference proteome</keyword>
<evidence type="ECO:0000313" key="2">
    <source>
        <dbReference type="EMBL" id="KAK1122313.1"/>
    </source>
</evidence>
<sequence length="195" mass="21905">MLLKAAANEGASVSGTSSACTQTCSHLATTSYPSRFHFASVHGPVHSPLRNTSWISNYGASNITQVNTKLDRQATSVKNPVAVRRFRAEWSSETTLSWAEKGEKRHERLDQTDQTEIGEDRRNRRRIEQGSGRRDFSDEKRGKDRRTGLFFEHRQRSTQTGSGGEDQANWNEGGPVVHNTAHKQRSFFGRTLAED</sequence>
<protein>
    <submittedName>
        <fullName evidence="2">Uncharacterized protein</fullName>
    </submittedName>
</protein>
<dbReference type="PROSITE" id="PS51257">
    <property type="entry name" value="PROKAR_LIPOPROTEIN"/>
    <property type="match status" value="1"/>
</dbReference>
<organism evidence="2 3">
    <name type="scientific">Melipona bicolor</name>
    <dbReference type="NCBI Taxonomy" id="60889"/>
    <lineage>
        <taxon>Eukaryota</taxon>
        <taxon>Metazoa</taxon>
        <taxon>Ecdysozoa</taxon>
        <taxon>Arthropoda</taxon>
        <taxon>Hexapoda</taxon>
        <taxon>Insecta</taxon>
        <taxon>Pterygota</taxon>
        <taxon>Neoptera</taxon>
        <taxon>Endopterygota</taxon>
        <taxon>Hymenoptera</taxon>
        <taxon>Apocrita</taxon>
        <taxon>Aculeata</taxon>
        <taxon>Apoidea</taxon>
        <taxon>Anthophila</taxon>
        <taxon>Apidae</taxon>
        <taxon>Melipona</taxon>
    </lineage>
</organism>
<proteinExistence type="predicted"/>
<dbReference type="Proteomes" id="UP001177670">
    <property type="component" value="Unassembled WGS sequence"/>
</dbReference>
<evidence type="ECO:0000256" key="1">
    <source>
        <dbReference type="SAM" id="MobiDB-lite"/>
    </source>
</evidence>
<feature type="compositionally biased region" description="Basic and acidic residues" evidence="1">
    <location>
        <begin position="100"/>
        <end position="111"/>
    </location>
</feature>
<comment type="caution">
    <text evidence="2">The sequence shown here is derived from an EMBL/GenBank/DDBJ whole genome shotgun (WGS) entry which is preliminary data.</text>
</comment>
<accession>A0AA40KJ41</accession>
<feature type="region of interest" description="Disordered" evidence="1">
    <location>
        <begin position="95"/>
        <end position="195"/>
    </location>
</feature>
<gene>
    <name evidence="2" type="ORF">K0M31_009536</name>
</gene>
<dbReference type="EMBL" id="JAHYIQ010000023">
    <property type="protein sequence ID" value="KAK1122313.1"/>
    <property type="molecule type" value="Genomic_DNA"/>
</dbReference>
<reference evidence="2" key="1">
    <citation type="submission" date="2021-10" db="EMBL/GenBank/DDBJ databases">
        <title>Melipona bicolor Genome sequencing and assembly.</title>
        <authorList>
            <person name="Araujo N.S."/>
            <person name="Arias M.C."/>
        </authorList>
    </citation>
    <scope>NUCLEOTIDE SEQUENCE</scope>
    <source>
        <strain evidence="2">USP_2M_L1-L4_2017</strain>
        <tissue evidence="2">Whole body</tissue>
    </source>
</reference>
<name>A0AA40KJ41_9HYME</name>
<evidence type="ECO:0000313" key="3">
    <source>
        <dbReference type="Proteomes" id="UP001177670"/>
    </source>
</evidence>